<proteinExistence type="predicted"/>
<organism evidence="1 2">
    <name type="scientific">Melastoma candidum</name>
    <dbReference type="NCBI Taxonomy" id="119954"/>
    <lineage>
        <taxon>Eukaryota</taxon>
        <taxon>Viridiplantae</taxon>
        <taxon>Streptophyta</taxon>
        <taxon>Embryophyta</taxon>
        <taxon>Tracheophyta</taxon>
        <taxon>Spermatophyta</taxon>
        <taxon>Magnoliopsida</taxon>
        <taxon>eudicotyledons</taxon>
        <taxon>Gunneridae</taxon>
        <taxon>Pentapetalae</taxon>
        <taxon>rosids</taxon>
        <taxon>malvids</taxon>
        <taxon>Myrtales</taxon>
        <taxon>Melastomataceae</taxon>
        <taxon>Melastomatoideae</taxon>
        <taxon>Melastomateae</taxon>
        <taxon>Melastoma</taxon>
    </lineage>
</organism>
<keyword evidence="2" id="KW-1185">Reference proteome</keyword>
<evidence type="ECO:0000313" key="2">
    <source>
        <dbReference type="Proteomes" id="UP001057402"/>
    </source>
</evidence>
<protein>
    <submittedName>
        <fullName evidence="1">Uncharacterized protein</fullName>
    </submittedName>
</protein>
<accession>A0ACB9N4C9</accession>
<reference evidence="2" key="1">
    <citation type="journal article" date="2023" name="Front. Plant Sci.">
        <title>Chromosomal-level genome assembly of Melastoma candidum provides insights into trichome evolution.</title>
        <authorList>
            <person name="Zhong Y."/>
            <person name="Wu W."/>
            <person name="Sun C."/>
            <person name="Zou P."/>
            <person name="Liu Y."/>
            <person name="Dai S."/>
            <person name="Zhou R."/>
        </authorList>
    </citation>
    <scope>NUCLEOTIDE SEQUENCE [LARGE SCALE GENOMIC DNA]</scope>
</reference>
<dbReference type="EMBL" id="CM042887">
    <property type="protein sequence ID" value="KAI4330534.1"/>
    <property type="molecule type" value="Genomic_DNA"/>
</dbReference>
<evidence type="ECO:0000313" key="1">
    <source>
        <dbReference type="EMBL" id="KAI4330534.1"/>
    </source>
</evidence>
<gene>
    <name evidence="1" type="ORF">MLD38_028813</name>
</gene>
<dbReference type="Proteomes" id="UP001057402">
    <property type="component" value="Chromosome 8"/>
</dbReference>
<sequence length="102" mass="10976">MTSRRYVLDIVVAVTVHESSLSHSVPHLEEILHQTNEKMSAGLRDKSVLCMLGHAAVFCTHGASAVSKLGNTAQSKSPVNDSCLLEPDLITDDHCCCKVAES</sequence>
<name>A0ACB9N4C9_9MYRT</name>
<comment type="caution">
    <text evidence="1">The sequence shown here is derived from an EMBL/GenBank/DDBJ whole genome shotgun (WGS) entry which is preliminary data.</text>
</comment>